<feature type="domain" description="Glyoxalase-like" evidence="1">
    <location>
        <begin position="3"/>
        <end position="94"/>
    </location>
</feature>
<evidence type="ECO:0000313" key="2">
    <source>
        <dbReference type="EMBL" id="MBJ7539298.1"/>
    </source>
</evidence>
<dbReference type="Gene3D" id="3.10.180.10">
    <property type="entry name" value="2,3-Dihydroxybiphenyl 1,2-Dioxygenase, domain 1"/>
    <property type="match status" value="1"/>
</dbReference>
<proteinExistence type="predicted"/>
<reference evidence="2" key="1">
    <citation type="submission" date="2020-12" db="EMBL/GenBank/DDBJ databases">
        <title>Marinomonas arctica sp. nov., a psychrotolerant bacterium isolated from the Arctic.</title>
        <authorList>
            <person name="Zhang Y."/>
        </authorList>
    </citation>
    <scope>NUCLEOTIDE SEQUENCE</scope>
    <source>
        <strain evidence="2">C1424</strain>
    </source>
</reference>
<evidence type="ECO:0000259" key="1">
    <source>
        <dbReference type="Pfam" id="PF13468"/>
    </source>
</evidence>
<name>A0A934JSV9_9GAMM</name>
<dbReference type="Pfam" id="PF13468">
    <property type="entry name" value="Glyoxalase_3"/>
    <property type="match status" value="1"/>
</dbReference>
<dbReference type="EMBL" id="JAEMNX010000023">
    <property type="protein sequence ID" value="MBJ7539298.1"/>
    <property type="molecule type" value="Genomic_DNA"/>
</dbReference>
<protein>
    <submittedName>
        <fullName evidence="2">VOC family protein</fullName>
    </submittedName>
</protein>
<evidence type="ECO:0000313" key="3">
    <source>
        <dbReference type="Proteomes" id="UP000628710"/>
    </source>
</evidence>
<gene>
    <name evidence="2" type="ORF">I8J31_16595</name>
</gene>
<dbReference type="Proteomes" id="UP000628710">
    <property type="component" value="Unassembled WGS sequence"/>
</dbReference>
<comment type="caution">
    <text evidence="2">The sequence shown here is derived from an EMBL/GenBank/DDBJ whole genome shotgun (WGS) entry which is preliminary data.</text>
</comment>
<dbReference type="RefSeq" id="WP_199469703.1">
    <property type="nucleotide sequence ID" value="NZ_JAEMNX010000023.1"/>
</dbReference>
<sequence>MELDHLFIAVQHPKQADVFEQLGFTEASANQHLGQGTANRRFFFNNAFIEFLYLTNKDEACSELTTPTLLFERLTSDATNVSPFGICFRPSQAQEKLSFTAWDYHPSYLPANYSVQISYAPISEPMWFYLAFSKRPDQTPEERAQPLLHSCGVKNLTHTKLICSSITSDAAQQANALQELSLKQGDTPLLELTFDHNQQNKTLDCRPTLPLIIKC</sequence>
<dbReference type="InterPro" id="IPR025870">
    <property type="entry name" value="Glyoxalase-like_dom"/>
</dbReference>
<keyword evidence="3" id="KW-1185">Reference proteome</keyword>
<accession>A0A934JSV9</accession>
<organism evidence="2 3">
    <name type="scientific">Marinomonas transparens</name>
    <dbReference type="NCBI Taxonomy" id="2795388"/>
    <lineage>
        <taxon>Bacteria</taxon>
        <taxon>Pseudomonadati</taxon>
        <taxon>Pseudomonadota</taxon>
        <taxon>Gammaproteobacteria</taxon>
        <taxon>Oceanospirillales</taxon>
        <taxon>Oceanospirillaceae</taxon>
        <taxon>Marinomonas</taxon>
    </lineage>
</organism>
<dbReference type="InterPro" id="IPR029068">
    <property type="entry name" value="Glyas_Bleomycin-R_OHBP_Dase"/>
</dbReference>
<dbReference type="AlphaFoldDB" id="A0A934JSV9"/>